<dbReference type="Gene3D" id="2.40.420.20">
    <property type="match status" value="1"/>
</dbReference>
<evidence type="ECO:0000256" key="1">
    <source>
        <dbReference type="ARBA" id="ARBA00009477"/>
    </source>
</evidence>
<dbReference type="InterPro" id="IPR058792">
    <property type="entry name" value="Beta-barrel_RND_2"/>
</dbReference>
<gene>
    <name evidence="6" type="ORF">Cop2CBH44_00690</name>
</gene>
<protein>
    <submittedName>
        <fullName evidence="6">MexE family multidrug efflux RND transporter periplasmic adaptor subunit</fullName>
    </submittedName>
</protein>
<dbReference type="InterPro" id="IPR006143">
    <property type="entry name" value="RND_pump_MFP"/>
</dbReference>
<keyword evidence="2" id="KW-0175">Coiled coil</keyword>
<feature type="coiled-coil region" evidence="2">
    <location>
        <begin position="144"/>
        <end position="171"/>
    </location>
</feature>
<dbReference type="InterPro" id="IPR058625">
    <property type="entry name" value="MdtA-like_BSH"/>
</dbReference>
<dbReference type="Gene3D" id="2.40.30.170">
    <property type="match status" value="1"/>
</dbReference>
<dbReference type="Pfam" id="PF25954">
    <property type="entry name" value="Beta-barrel_RND_2"/>
    <property type="match status" value="1"/>
</dbReference>
<comment type="similarity">
    <text evidence="1">Belongs to the membrane fusion protein (MFP) (TC 8.A.1) family.</text>
</comment>
<reference evidence="7" key="1">
    <citation type="submission" date="2020-07" db="EMBL/GenBank/DDBJ databases">
        <title>Complete genome sequencing of Coprobacter sp. strain 2CBH44.</title>
        <authorList>
            <person name="Sakamoto M."/>
            <person name="Murakami T."/>
            <person name="Mori H."/>
        </authorList>
    </citation>
    <scope>NUCLEOTIDE SEQUENCE [LARGE SCALE GENOMIC DNA]</scope>
    <source>
        <strain evidence="7">2CBH44</strain>
    </source>
</reference>
<dbReference type="Gene3D" id="2.40.50.100">
    <property type="match status" value="1"/>
</dbReference>
<dbReference type="PANTHER" id="PTHR30158">
    <property type="entry name" value="ACRA/E-RELATED COMPONENT OF DRUG EFFLUX TRANSPORTER"/>
    <property type="match status" value="1"/>
</dbReference>
<keyword evidence="7" id="KW-1185">Reference proteome</keyword>
<evidence type="ECO:0000313" key="6">
    <source>
        <dbReference type="EMBL" id="BCI61716.1"/>
    </source>
</evidence>
<dbReference type="GO" id="GO:0015562">
    <property type="term" value="F:efflux transmembrane transporter activity"/>
    <property type="evidence" value="ECO:0007669"/>
    <property type="project" value="InterPro"/>
</dbReference>
<feature type="domain" description="Multidrug resistance protein MdtA-like barrel-sandwich hybrid" evidence="4">
    <location>
        <begin position="66"/>
        <end position="204"/>
    </location>
</feature>
<dbReference type="GO" id="GO:0030313">
    <property type="term" value="C:cell envelope"/>
    <property type="evidence" value="ECO:0007669"/>
    <property type="project" value="UniProtKB-SubCell"/>
</dbReference>
<dbReference type="NCBIfam" id="TIGR01730">
    <property type="entry name" value="RND_mfp"/>
    <property type="match status" value="1"/>
</dbReference>
<feature type="domain" description="CusB-like beta-barrel" evidence="5">
    <location>
        <begin position="243"/>
        <end position="298"/>
    </location>
</feature>
<dbReference type="AlphaFoldDB" id="A0A7G1HQ54"/>
<accession>A0A7G1HQ54</accession>
<evidence type="ECO:0000256" key="2">
    <source>
        <dbReference type="SAM" id="Coils"/>
    </source>
</evidence>
<dbReference type="InterPro" id="IPR058624">
    <property type="entry name" value="MdtA-like_HH"/>
</dbReference>
<evidence type="ECO:0000313" key="7">
    <source>
        <dbReference type="Proteomes" id="UP000594042"/>
    </source>
</evidence>
<dbReference type="GO" id="GO:0046677">
    <property type="term" value="P:response to antibiotic"/>
    <property type="evidence" value="ECO:0007669"/>
    <property type="project" value="TreeGrafter"/>
</dbReference>
<dbReference type="Proteomes" id="UP000594042">
    <property type="component" value="Chromosome"/>
</dbReference>
<evidence type="ECO:0000259" key="5">
    <source>
        <dbReference type="Pfam" id="PF25954"/>
    </source>
</evidence>
<dbReference type="GO" id="GO:0005886">
    <property type="term" value="C:plasma membrane"/>
    <property type="evidence" value="ECO:0007669"/>
    <property type="project" value="TreeGrafter"/>
</dbReference>
<feature type="domain" description="Multidrug resistance protein MdtA-like alpha-helical hairpin" evidence="3">
    <location>
        <begin position="106"/>
        <end position="174"/>
    </location>
</feature>
<dbReference type="PANTHER" id="PTHR30158:SF10">
    <property type="entry name" value="CATION EFFLUX PUMP"/>
    <property type="match status" value="1"/>
</dbReference>
<dbReference type="SUPFAM" id="SSF111369">
    <property type="entry name" value="HlyD-like secretion proteins"/>
    <property type="match status" value="1"/>
</dbReference>
<sequence>MEMGRCIFYHSGMGVVMAAVVCMTACHSKERGQVSAPVPEISVAKPLVMPVTLHKSYPGYLVSEKTVNLVARVNGYLQSVSFAPGSMVQKGSLLFTIEPTLYQDQVSQAEAGVKSAEAKLSYARNSYARMREAAQSDAISKIDLIQAESNVQQAEAALKDANAQLTTARTNLGYCYIRAPFTGRVSRSLFDVGSYISGAVQATTLATLYQDDKVYAYFNIEDNQYLRMIMASPEGELRGRMPKEVKLSFQEPLSEEYVGRLDYLSPNVELSTGTLNVRAEIDNPKGELKSGLYVTISLPYGENSEAVLVRDASIGTDQLGKYVYLVNDSNRVVYRHIETGELVNDTLREVVKGVDANDRYVTKALLKVRDGMLIAPVESKD</sequence>
<dbReference type="EMBL" id="AP023322">
    <property type="protein sequence ID" value="BCI61716.1"/>
    <property type="molecule type" value="Genomic_DNA"/>
</dbReference>
<evidence type="ECO:0000259" key="4">
    <source>
        <dbReference type="Pfam" id="PF25917"/>
    </source>
</evidence>
<evidence type="ECO:0000259" key="3">
    <source>
        <dbReference type="Pfam" id="PF25876"/>
    </source>
</evidence>
<dbReference type="Pfam" id="PF25876">
    <property type="entry name" value="HH_MFP_RND"/>
    <property type="match status" value="1"/>
</dbReference>
<proteinExistence type="inferred from homology"/>
<dbReference type="KEGG" id="copr:Cop2CBH44_00690"/>
<organism evidence="6 7">
    <name type="scientific">Coprobacter secundus subsp. similis</name>
    <dbReference type="NCBI Taxonomy" id="2751153"/>
    <lineage>
        <taxon>Bacteria</taxon>
        <taxon>Pseudomonadati</taxon>
        <taxon>Bacteroidota</taxon>
        <taxon>Bacteroidia</taxon>
        <taxon>Bacteroidales</taxon>
        <taxon>Barnesiellaceae</taxon>
        <taxon>Coprobacter</taxon>
    </lineage>
</organism>
<dbReference type="Pfam" id="PF25917">
    <property type="entry name" value="BSH_RND"/>
    <property type="match status" value="1"/>
</dbReference>
<dbReference type="Gene3D" id="1.10.287.470">
    <property type="entry name" value="Helix hairpin bin"/>
    <property type="match status" value="1"/>
</dbReference>
<name>A0A7G1HQ54_9BACT</name>